<evidence type="ECO:0000313" key="1">
    <source>
        <dbReference type="EMBL" id="KAK6115818.1"/>
    </source>
</evidence>
<evidence type="ECO:0008006" key="3">
    <source>
        <dbReference type="Google" id="ProtNLM"/>
    </source>
</evidence>
<keyword evidence="2" id="KW-1185">Reference proteome</keyword>
<gene>
    <name evidence="1" type="ORF">DH2020_008087</name>
</gene>
<organism evidence="1 2">
    <name type="scientific">Rehmannia glutinosa</name>
    <name type="common">Chinese foxglove</name>
    <dbReference type="NCBI Taxonomy" id="99300"/>
    <lineage>
        <taxon>Eukaryota</taxon>
        <taxon>Viridiplantae</taxon>
        <taxon>Streptophyta</taxon>
        <taxon>Embryophyta</taxon>
        <taxon>Tracheophyta</taxon>
        <taxon>Spermatophyta</taxon>
        <taxon>Magnoliopsida</taxon>
        <taxon>eudicotyledons</taxon>
        <taxon>Gunneridae</taxon>
        <taxon>Pentapetalae</taxon>
        <taxon>asterids</taxon>
        <taxon>lamiids</taxon>
        <taxon>Lamiales</taxon>
        <taxon>Orobanchaceae</taxon>
        <taxon>Rehmannieae</taxon>
        <taxon>Rehmannia</taxon>
    </lineage>
</organism>
<accession>A0ABR0TZZ5</accession>
<name>A0ABR0TZZ5_REHGL</name>
<proteinExistence type="predicted"/>
<dbReference type="EMBL" id="JABTTQ020003506">
    <property type="protein sequence ID" value="KAK6115818.1"/>
    <property type="molecule type" value="Genomic_DNA"/>
</dbReference>
<dbReference type="Proteomes" id="UP001318860">
    <property type="component" value="Unassembled WGS sequence"/>
</dbReference>
<comment type="caution">
    <text evidence="1">The sequence shown here is derived from an EMBL/GenBank/DDBJ whole genome shotgun (WGS) entry which is preliminary data.</text>
</comment>
<sequence length="151" mass="16496">MEETLDSLYACLSLAEDEKSSIDGNLTSLYSPDITHSLVGKIIAPRIISSDQISSMFKKLWNPKGSFSCKPLKDNTVLLSSGDIVDLKNFAIDMVLETAKSDMVISNLEFDRSPFWVQIFDLSLGLMSKNFAKIAGNSIGSFIDVDCDASG</sequence>
<evidence type="ECO:0000313" key="2">
    <source>
        <dbReference type="Proteomes" id="UP001318860"/>
    </source>
</evidence>
<reference evidence="1 2" key="1">
    <citation type="journal article" date="2021" name="Comput. Struct. Biotechnol. J.">
        <title>De novo genome assembly of the potent medicinal plant Rehmannia glutinosa using nanopore technology.</title>
        <authorList>
            <person name="Ma L."/>
            <person name="Dong C."/>
            <person name="Song C."/>
            <person name="Wang X."/>
            <person name="Zheng X."/>
            <person name="Niu Y."/>
            <person name="Chen S."/>
            <person name="Feng W."/>
        </authorList>
    </citation>
    <scope>NUCLEOTIDE SEQUENCE [LARGE SCALE GENOMIC DNA]</scope>
    <source>
        <strain evidence="1">DH-2019</strain>
    </source>
</reference>
<protein>
    <recommendedName>
        <fullName evidence="3">DUF4283 domain-containing protein</fullName>
    </recommendedName>
</protein>